<protein>
    <submittedName>
        <fullName evidence="2">Uncharacterized protein</fullName>
    </submittedName>
</protein>
<dbReference type="EMBL" id="SZPR01000043">
    <property type="protein sequence ID" value="TKS96026.1"/>
    <property type="molecule type" value="Genomic_DNA"/>
</dbReference>
<name>A0A4U5W3N0_STRGB</name>
<keyword evidence="1" id="KW-0472">Membrane</keyword>
<dbReference type="AlphaFoldDB" id="A0A4U5W3N0"/>
<sequence>MDAIVVSPLVAGVIACGGRALYLWLRGRTELQIAQLNDRGLTRRVQVLPPGSRVIEQRADRSEVVIEVGHRGGRGKHE</sequence>
<reference evidence="2 3" key="1">
    <citation type="submission" date="2019-04" db="EMBL/GenBank/DDBJ databases">
        <title>Streptomyces lasaliensis sp.nov., an Actinomycete isolated from soil which produces the polyether antibiotic lasalocid.</title>
        <authorList>
            <person name="Erwin G."/>
            <person name="Haber C."/>
        </authorList>
    </citation>
    <scope>NUCLEOTIDE SEQUENCE [LARGE SCALE GENOMIC DNA]</scope>
    <source>
        <strain evidence="2 3">DSM 40089</strain>
    </source>
</reference>
<dbReference type="Proteomes" id="UP000308632">
    <property type="component" value="Unassembled WGS sequence"/>
</dbReference>
<gene>
    <name evidence="2" type="ORF">E4U92_34700</name>
</gene>
<feature type="transmembrane region" description="Helical" evidence="1">
    <location>
        <begin position="6"/>
        <end position="25"/>
    </location>
</feature>
<evidence type="ECO:0000256" key="1">
    <source>
        <dbReference type="SAM" id="Phobius"/>
    </source>
</evidence>
<proteinExistence type="predicted"/>
<evidence type="ECO:0000313" key="2">
    <source>
        <dbReference type="EMBL" id="TKS96026.1"/>
    </source>
</evidence>
<organism evidence="2 3">
    <name type="scientific">Streptomyces galbus</name>
    <dbReference type="NCBI Taxonomy" id="33898"/>
    <lineage>
        <taxon>Bacteria</taxon>
        <taxon>Bacillati</taxon>
        <taxon>Actinomycetota</taxon>
        <taxon>Actinomycetes</taxon>
        <taxon>Kitasatosporales</taxon>
        <taxon>Streptomycetaceae</taxon>
        <taxon>Streptomyces</taxon>
    </lineage>
</organism>
<dbReference type="RefSeq" id="WP_137304437.1">
    <property type="nucleotide sequence ID" value="NZ_BMVD01000019.1"/>
</dbReference>
<accession>A0A4U5W3N0</accession>
<comment type="caution">
    <text evidence="2">The sequence shown here is derived from an EMBL/GenBank/DDBJ whole genome shotgun (WGS) entry which is preliminary data.</text>
</comment>
<evidence type="ECO:0000313" key="3">
    <source>
        <dbReference type="Proteomes" id="UP000308632"/>
    </source>
</evidence>
<keyword evidence="1" id="KW-0812">Transmembrane</keyword>
<keyword evidence="1" id="KW-1133">Transmembrane helix</keyword>